<dbReference type="InterPro" id="IPR005548">
    <property type="entry name" value="Cell_div_FtsQ/DivIB_C"/>
</dbReference>
<feature type="region of interest" description="Disordered" evidence="9">
    <location>
        <begin position="248"/>
        <end position="267"/>
    </location>
</feature>
<keyword evidence="6 8" id="KW-0472">Membrane</keyword>
<evidence type="ECO:0000256" key="7">
    <source>
        <dbReference type="ARBA" id="ARBA00023306"/>
    </source>
</evidence>
<dbReference type="GO" id="GO:0051301">
    <property type="term" value="P:cell division"/>
    <property type="evidence" value="ECO:0007669"/>
    <property type="project" value="UniProtKB-KW"/>
</dbReference>
<protein>
    <recommendedName>
        <fullName evidence="8">Cell division protein DivIB</fullName>
    </recommendedName>
</protein>
<keyword evidence="3 8" id="KW-0132">Cell division</keyword>
<evidence type="ECO:0000256" key="3">
    <source>
        <dbReference type="ARBA" id="ARBA00022618"/>
    </source>
</evidence>
<dbReference type="Pfam" id="PF08478">
    <property type="entry name" value="POTRA_1"/>
    <property type="match status" value="1"/>
</dbReference>
<evidence type="ECO:0000256" key="4">
    <source>
        <dbReference type="ARBA" id="ARBA00022692"/>
    </source>
</evidence>
<comment type="subcellular location">
    <subcellularLocation>
        <location evidence="8">Cell membrane</location>
        <topology evidence="8">Single-pass type II membrane protein</topology>
    </subcellularLocation>
    <subcellularLocation>
        <location evidence="1">Membrane</location>
    </subcellularLocation>
    <text evidence="8">Localizes to the division septum.</text>
</comment>
<proteinExistence type="inferred from homology"/>
<keyword evidence="12" id="KW-1185">Reference proteome</keyword>
<gene>
    <name evidence="8" type="primary">divIB</name>
    <name evidence="11" type="ORF">QR721_05625</name>
</gene>
<keyword evidence="7 8" id="KW-0131">Cell cycle</keyword>
<evidence type="ECO:0000256" key="5">
    <source>
        <dbReference type="ARBA" id="ARBA00022989"/>
    </source>
</evidence>
<feature type="compositionally biased region" description="Basic and acidic residues" evidence="9">
    <location>
        <begin position="248"/>
        <end position="258"/>
    </location>
</feature>
<keyword evidence="2 8" id="KW-1003">Cell membrane</keyword>
<dbReference type="Pfam" id="PF03799">
    <property type="entry name" value="FtsQ_DivIB_C"/>
    <property type="match status" value="1"/>
</dbReference>
<dbReference type="Gene3D" id="3.10.20.310">
    <property type="entry name" value="membrane protein fhac"/>
    <property type="match status" value="1"/>
</dbReference>
<evidence type="ECO:0000256" key="9">
    <source>
        <dbReference type="SAM" id="MobiDB-lite"/>
    </source>
</evidence>
<dbReference type="PANTHER" id="PTHR37820:SF1">
    <property type="entry name" value="CELL DIVISION PROTEIN FTSQ"/>
    <property type="match status" value="1"/>
</dbReference>
<dbReference type="InterPro" id="IPR026580">
    <property type="entry name" value="DivIB"/>
</dbReference>
<feature type="domain" description="POTRA" evidence="10">
    <location>
        <begin position="51"/>
        <end position="119"/>
    </location>
</feature>
<name>A0ABY9KYG9_9BACI</name>
<evidence type="ECO:0000256" key="2">
    <source>
        <dbReference type="ARBA" id="ARBA00022475"/>
    </source>
</evidence>
<evidence type="ECO:0000256" key="1">
    <source>
        <dbReference type="ARBA" id="ARBA00004370"/>
    </source>
</evidence>
<accession>A0ABY9KYG9</accession>
<comment type="function">
    <text evidence="8">Cell division protein that may be involved in stabilizing or promoting the assembly of the division complex.</text>
</comment>
<reference evidence="11" key="1">
    <citation type="submission" date="2023-06" db="EMBL/GenBank/DDBJ databases">
        <title>A Treasure from Seagulls: Isolation and Description of Aciduricobacillus qingdaonensis gen. nov., sp. nov., a Rare Obligately Uric Acid-utilizing Member in the Family Bacillaceae.</title>
        <authorList>
            <person name="Liu W."/>
            <person name="Wang B."/>
        </authorList>
    </citation>
    <scope>NUCLEOTIDE SEQUENCE</scope>
    <source>
        <strain evidence="11">44XB</strain>
    </source>
</reference>
<evidence type="ECO:0000256" key="8">
    <source>
        <dbReference type="HAMAP-Rule" id="MF_00912"/>
    </source>
</evidence>
<keyword evidence="4 8" id="KW-0812">Transmembrane</keyword>
<evidence type="ECO:0000313" key="12">
    <source>
        <dbReference type="Proteomes" id="UP001180087"/>
    </source>
</evidence>
<dbReference type="InterPro" id="IPR013685">
    <property type="entry name" value="POTRA_FtsQ_type"/>
</dbReference>
<comment type="similarity">
    <text evidence="8">Belongs to the FtsQ/DivIB family. DivIB subfamily.</text>
</comment>
<feature type="transmembrane region" description="Helical" evidence="8">
    <location>
        <begin position="29"/>
        <end position="46"/>
    </location>
</feature>
<sequence>MQRRKNILSIEEHIPKFKDARKKKQNRRLITYLSIFFLLIFFVIYIQSPLSRVHTVHVKGNALLSDSEVKKLTGISRKTNIWSVHKEELQQKLEKNPLIKQATVSRDFPNTVSISVKEYTRIAYIIKNKGYEPLFASGKTVDKFRTKSIPGDAPVLYGFKNSKQLEEMAAELEKLNPGIRKLISEVHFNNQSDKNEKLELFMNDGLIVKAAIHDFAKKMEVYPSIASQIKKGTKGIVHIGVGAYFEKIESPHDEKKDQNNSTEEPIQ</sequence>
<evidence type="ECO:0000259" key="10">
    <source>
        <dbReference type="PROSITE" id="PS51779"/>
    </source>
</evidence>
<dbReference type="InterPro" id="IPR050487">
    <property type="entry name" value="FtsQ_DivIB"/>
</dbReference>
<keyword evidence="5 8" id="KW-1133">Transmembrane helix</keyword>
<organism evidence="11 12">
    <name type="scientific">Aciduricibacillus chroicocephali</name>
    <dbReference type="NCBI Taxonomy" id="3054939"/>
    <lineage>
        <taxon>Bacteria</taxon>
        <taxon>Bacillati</taxon>
        <taxon>Bacillota</taxon>
        <taxon>Bacilli</taxon>
        <taxon>Bacillales</taxon>
        <taxon>Bacillaceae</taxon>
        <taxon>Aciduricibacillus</taxon>
    </lineage>
</organism>
<dbReference type="EMBL" id="CP129113">
    <property type="protein sequence ID" value="WLV25685.1"/>
    <property type="molecule type" value="Genomic_DNA"/>
</dbReference>
<dbReference type="HAMAP" id="MF_00912">
    <property type="entry name" value="DivIB"/>
    <property type="match status" value="1"/>
</dbReference>
<dbReference type="Proteomes" id="UP001180087">
    <property type="component" value="Chromosome"/>
</dbReference>
<evidence type="ECO:0000256" key="6">
    <source>
        <dbReference type="ARBA" id="ARBA00023136"/>
    </source>
</evidence>
<dbReference type="RefSeq" id="WP_348029478.1">
    <property type="nucleotide sequence ID" value="NZ_CP129113.1"/>
</dbReference>
<dbReference type="InterPro" id="IPR034746">
    <property type="entry name" value="POTRA"/>
</dbReference>
<evidence type="ECO:0000313" key="11">
    <source>
        <dbReference type="EMBL" id="WLV25685.1"/>
    </source>
</evidence>
<dbReference type="Gene3D" id="3.40.50.10960">
    <property type="match status" value="1"/>
</dbReference>
<dbReference type="PROSITE" id="PS51779">
    <property type="entry name" value="POTRA"/>
    <property type="match status" value="1"/>
</dbReference>
<dbReference type="PANTHER" id="PTHR37820">
    <property type="entry name" value="CELL DIVISION PROTEIN DIVIB"/>
    <property type="match status" value="1"/>
</dbReference>